<accession>A0A2A4MKE1</accession>
<feature type="domain" description="HTH LytTR-type" evidence="4">
    <location>
        <begin position="158"/>
        <end position="262"/>
    </location>
</feature>
<gene>
    <name evidence="5" type="ORF">COC19_06065</name>
</gene>
<dbReference type="Proteomes" id="UP000218172">
    <property type="component" value="Unassembled WGS sequence"/>
</dbReference>
<dbReference type="GO" id="GO:0003677">
    <property type="term" value="F:DNA binding"/>
    <property type="evidence" value="ECO:0007669"/>
    <property type="project" value="UniProtKB-KW"/>
</dbReference>
<dbReference type="PROSITE" id="PS50110">
    <property type="entry name" value="RESPONSE_REGULATORY"/>
    <property type="match status" value="1"/>
</dbReference>
<dbReference type="SUPFAM" id="SSF52172">
    <property type="entry name" value="CheY-like"/>
    <property type="match status" value="1"/>
</dbReference>
<dbReference type="Pfam" id="PF00072">
    <property type="entry name" value="Response_reg"/>
    <property type="match status" value="1"/>
</dbReference>
<dbReference type="InterPro" id="IPR007492">
    <property type="entry name" value="LytTR_DNA-bd_dom"/>
</dbReference>
<dbReference type="InterPro" id="IPR001789">
    <property type="entry name" value="Sig_transdc_resp-reg_receiver"/>
</dbReference>
<dbReference type="PANTHER" id="PTHR37299:SF1">
    <property type="entry name" value="STAGE 0 SPORULATION PROTEIN A HOMOLOG"/>
    <property type="match status" value="1"/>
</dbReference>
<reference evidence="6" key="1">
    <citation type="submission" date="2017-08" db="EMBL/GenBank/DDBJ databases">
        <title>A dynamic microbial community with high functional redundancy inhabits the cold, oxic subseafloor aquifer.</title>
        <authorList>
            <person name="Tully B.J."/>
            <person name="Wheat C.G."/>
            <person name="Glazer B.T."/>
            <person name="Huber J.A."/>
        </authorList>
    </citation>
    <scope>NUCLEOTIDE SEQUENCE [LARGE SCALE GENOMIC DNA]</scope>
</reference>
<evidence type="ECO:0000256" key="1">
    <source>
        <dbReference type="ARBA" id="ARBA00023012"/>
    </source>
</evidence>
<dbReference type="AlphaFoldDB" id="A0A2A4MKE1"/>
<dbReference type="SMART" id="SM00448">
    <property type="entry name" value="REC"/>
    <property type="match status" value="1"/>
</dbReference>
<keyword evidence="1" id="KW-0902">Two-component regulatory system</keyword>
<sequence>MITTLIVDDEPLAREGLTLLLAGEEDIQIIGECSNGTEAIAAIAKQQPDLVFLDIKMPQQDGFDVLSGIGSPAPLIVFITAYDEFAVEAFDANAIDYLLKPVRRRRLQETLERIRKQLKQRDAVTQDGHLDQLLHSIAQLDLVKVSDKATQASPDARIIVRSHGQIYFLQAQDIIWVEAAGDYVTIHTSDKSHLLRDTMRNMEKRLDPHGFKRVHRSAIVKLSCVQQLKSNPNNDYHVVLKNGTTLNLGRSYKDSLYQSLLKAE</sequence>
<evidence type="ECO:0000313" key="5">
    <source>
        <dbReference type="EMBL" id="PCH60340.1"/>
    </source>
</evidence>
<dbReference type="EMBL" id="NVQR01000094">
    <property type="protein sequence ID" value="PCH60340.1"/>
    <property type="molecule type" value="Genomic_DNA"/>
</dbReference>
<dbReference type="InterPro" id="IPR011006">
    <property type="entry name" value="CheY-like_superfamily"/>
</dbReference>
<proteinExistence type="predicted"/>
<dbReference type="SMART" id="SM00850">
    <property type="entry name" value="LytTR"/>
    <property type="match status" value="1"/>
</dbReference>
<dbReference type="FunFam" id="3.40.50.2300:FF:000051">
    <property type="entry name" value="Two-component response regulator yehT"/>
    <property type="match status" value="1"/>
</dbReference>
<organism evidence="5 6">
    <name type="scientific">SAR86 cluster bacterium</name>
    <dbReference type="NCBI Taxonomy" id="2030880"/>
    <lineage>
        <taxon>Bacteria</taxon>
        <taxon>Pseudomonadati</taxon>
        <taxon>Pseudomonadota</taxon>
        <taxon>Gammaproteobacteria</taxon>
        <taxon>SAR86 cluster</taxon>
    </lineage>
</organism>
<dbReference type="PROSITE" id="PS50930">
    <property type="entry name" value="HTH_LYTTR"/>
    <property type="match status" value="1"/>
</dbReference>
<feature type="domain" description="Response regulatory" evidence="3">
    <location>
        <begin position="3"/>
        <end position="115"/>
    </location>
</feature>
<evidence type="ECO:0000259" key="4">
    <source>
        <dbReference type="PROSITE" id="PS50930"/>
    </source>
</evidence>
<evidence type="ECO:0000313" key="6">
    <source>
        <dbReference type="Proteomes" id="UP000218172"/>
    </source>
</evidence>
<protein>
    <submittedName>
        <fullName evidence="5">DNA-binding response regulator</fullName>
    </submittedName>
</protein>
<dbReference type="PANTHER" id="PTHR37299">
    <property type="entry name" value="TRANSCRIPTIONAL REGULATOR-RELATED"/>
    <property type="match status" value="1"/>
</dbReference>
<keyword evidence="5" id="KW-0238">DNA-binding</keyword>
<dbReference type="Gene3D" id="3.40.50.2300">
    <property type="match status" value="1"/>
</dbReference>
<feature type="modified residue" description="4-aspartylphosphate" evidence="2">
    <location>
        <position position="54"/>
    </location>
</feature>
<keyword evidence="2" id="KW-0597">Phosphoprotein</keyword>
<name>A0A2A4MKE1_9GAMM</name>
<dbReference type="GO" id="GO:0000156">
    <property type="term" value="F:phosphorelay response regulator activity"/>
    <property type="evidence" value="ECO:0007669"/>
    <property type="project" value="InterPro"/>
</dbReference>
<dbReference type="CDD" id="cd17532">
    <property type="entry name" value="REC_LytTR_AlgR-like"/>
    <property type="match status" value="1"/>
</dbReference>
<comment type="caution">
    <text evidence="5">The sequence shown here is derived from an EMBL/GenBank/DDBJ whole genome shotgun (WGS) entry which is preliminary data.</text>
</comment>
<dbReference type="InterPro" id="IPR046947">
    <property type="entry name" value="LytR-like"/>
</dbReference>
<dbReference type="Pfam" id="PF04397">
    <property type="entry name" value="LytTR"/>
    <property type="match status" value="1"/>
</dbReference>
<dbReference type="Gene3D" id="2.40.50.1020">
    <property type="entry name" value="LytTr DNA-binding domain"/>
    <property type="match status" value="1"/>
</dbReference>
<evidence type="ECO:0000259" key="3">
    <source>
        <dbReference type="PROSITE" id="PS50110"/>
    </source>
</evidence>
<evidence type="ECO:0000256" key="2">
    <source>
        <dbReference type="PROSITE-ProRule" id="PRU00169"/>
    </source>
</evidence>